<dbReference type="PANTHER" id="PTHR43464">
    <property type="entry name" value="METHYLTRANSFERASE"/>
    <property type="match status" value="1"/>
</dbReference>
<dbReference type="CDD" id="cd02440">
    <property type="entry name" value="AdoMet_MTases"/>
    <property type="match status" value="1"/>
</dbReference>
<gene>
    <name evidence="2" type="ORF">LPAF129_12500</name>
</gene>
<dbReference type="Pfam" id="PF13649">
    <property type="entry name" value="Methyltransf_25"/>
    <property type="match status" value="1"/>
</dbReference>
<dbReference type="Gene3D" id="3.40.50.150">
    <property type="entry name" value="Vaccinia Virus protein VP39"/>
    <property type="match status" value="1"/>
</dbReference>
<keyword evidence="2" id="KW-0808">Transferase</keyword>
<dbReference type="GO" id="GO:0008168">
    <property type="term" value="F:methyltransferase activity"/>
    <property type="evidence" value="ECO:0007669"/>
    <property type="project" value="UniProtKB-KW"/>
</dbReference>
<name>A0ABQ5JHL4_9LACO</name>
<accession>A0ABQ5JHL4</accession>
<dbReference type="InterPro" id="IPR041698">
    <property type="entry name" value="Methyltransf_25"/>
</dbReference>
<evidence type="ECO:0000313" key="3">
    <source>
        <dbReference type="Proteomes" id="UP001055149"/>
    </source>
</evidence>
<reference evidence="2" key="1">
    <citation type="journal article" date="2022" name="Int. J. Syst. Evol. Microbiol.">
        <title>A novel species of lactic acid bacteria, Ligilactobacillus pabuli sp. nov., isolated from alfalfa silage.</title>
        <authorList>
            <person name="Tohno M."/>
            <person name="Tanizawa Y."/>
            <person name="Sawada H."/>
            <person name="Sakamoto M."/>
            <person name="Ohkuma M."/>
            <person name="Kobayashi H."/>
        </authorList>
    </citation>
    <scope>NUCLEOTIDE SEQUENCE</scope>
    <source>
        <strain evidence="2">AF129</strain>
    </source>
</reference>
<feature type="domain" description="Methyltransferase" evidence="1">
    <location>
        <begin position="66"/>
        <end position="163"/>
    </location>
</feature>
<keyword evidence="2" id="KW-0489">Methyltransferase</keyword>
<dbReference type="RefSeq" id="WP_244055301.1">
    <property type="nucleotide sequence ID" value="NZ_BQXH01000010.1"/>
</dbReference>
<dbReference type="SUPFAM" id="SSF53335">
    <property type="entry name" value="S-adenosyl-L-methionine-dependent methyltransferases"/>
    <property type="match status" value="1"/>
</dbReference>
<protein>
    <submittedName>
        <fullName evidence="2">SAM-dependent methyltransferase</fullName>
    </submittedName>
</protein>
<dbReference type="Proteomes" id="UP001055149">
    <property type="component" value="Unassembled WGS sequence"/>
</dbReference>
<dbReference type="PANTHER" id="PTHR43464:SF82">
    <property type="entry name" value="METHYLTRANSFERASE DOMAIN-CONTAINING PROTEIN"/>
    <property type="match status" value="1"/>
</dbReference>
<evidence type="ECO:0000313" key="2">
    <source>
        <dbReference type="EMBL" id="GKS81564.1"/>
    </source>
</evidence>
<proteinExistence type="predicted"/>
<evidence type="ECO:0000259" key="1">
    <source>
        <dbReference type="Pfam" id="PF13649"/>
    </source>
</evidence>
<sequence length="289" mass="32091">MDHKTEAVHDNLENWNDRADVHAHGGYGDLTKLINDPHEITGTVRRDLAVLQPFLPEQSVAGQRLLHLQCHIGTDTLCWARLGAQSVVGLDFSPQSLTYARDLAKQAGVEINYVQADARYAAAALPEQQGQFDVIVTSAGTITWLPDLQDWAESIAKLLVPNGIFMIRDNHPFLFALDNAGLTVTENYFSGTESFYETDSSYAVSDQAASTSTAKVKHQRNHNWAHDFQEIISVLVGAGLTVEALGEHQETDWQALPMLTYNESLDEWTMPKGYPQLPLTFSLVVRKNS</sequence>
<dbReference type="GO" id="GO:0032259">
    <property type="term" value="P:methylation"/>
    <property type="evidence" value="ECO:0007669"/>
    <property type="project" value="UniProtKB-KW"/>
</dbReference>
<keyword evidence="3" id="KW-1185">Reference proteome</keyword>
<comment type="caution">
    <text evidence="2">The sequence shown here is derived from an EMBL/GenBank/DDBJ whole genome shotgun (WGS) entry which is preliminary data.</text>
</comment>
<organism evidence="2 3">
    <name type="scientific">Ligilactobacillus pabuli</name>
    <dbReference type="NCBI Taxonomy" id="2886039"/>
    <lineage>
        <taxon>Bacteria</taxon>
        <taxon>Bacillati</taxon>
        <taxon>Bacillota</taxon>
        <taxon>Bacilli</taxon>
        <taxon>Lactobacillales</taxon>
        <taxon>Lactobacillaceae</taxon>
        <taxon>Ligilactobacillus</taxon>
    </lineage>
</organism>
<dbReference type="EMBL" id="BQXH01000010">
    <property type="protein sequence ID" value="GKS81564.1"/>
    <property type="molecule type" value="Genomic_DNA"/>
</dbReference>
<dbReference type="InterPro" id="IPR029063">
    <property type="entry name" value="SAM-dependent_MTases_sf"/>
</dbReference>